<evidence type="ECO:0000313" key="3">
    <source>
        <dbReference type="Proteomes" id="UP000282977"/>
    </source>
</evidence>
<feature type="region of interest" description="Disordered" evidence="1">
    <location>
        <begin position="69"/>
        <end position="89"/>
    </location>
</feature>
<protein>
    <submittedName>
        <fullName evidence="2">Uncharacterized protein</fullName>
    </submittedName>
</protein>
<reference evidence="2 3" key="1">
    <citation type="submission" date="2019-01" db="EMBL/GenBank/DDBJ databases">
        <authorList>
            <person name="Chen W.-M."/>
        </authorList>
    </citation>
    <scope>NUCLEOTIDE SEQUENCE [LARGE SCALE GENOMIC DNA]</scope>
    <source>
        <strain evidence="2 3">TLA-22</strain>
    </source>
</reference>
<organism evidence="2 3">
    <name type="scientific">Sphingobium algorifonticola</name>
    <dbReference type="NCBI Taxonomy" id="2008318"/>
    <lineage>
        <taxon>Bacteria</taxon>
        <taxon>Pseudomonadati</taxon>
        <taxon>Pseudomonadota</taxon>
        <taxon>Alphaproteobacteria</taxon>
        <taxon>Sphingomonadales</taxon>
        <taxon>Sphingomonadaceae</taxon>
        <taxon>Sphingobium</taxon>
    </lineage>
</organism>
<dbReference type="EMBL" id="RZUL01000004">
    <property type="protein sequence ID" value="RVT40325.1"/>
    <property type="molecule type" value="Genomic_DNA"/>
</dbReference>
<dbReference type="OrthoDB" id="7594207at2"/>
<dbReference type="Proteomes" id="UP000282977">
    <property type="component" value="Unassembled WGS sequence"/>
</dbReference>
<comment type="caution">
    <text evidence="2">The sequence shown here is derived from an EMBL/GenBank/DDBJ whole genome shotgun (WGS) entry which is preliminary data.</text>
</comment>
<accession>A0A437J5W0</accession>
<evidence type="ECO:0000256" key="1">
    <source>
        <dbReference type="SAM" id="MobiDB-lite"/>
    </source>
</evidence>
<name>A0A437J5W0_9SPHN</name>
<proteinExistence type="predicted"/>
<gene>
    <name evidence="2" type="ORF">ENE74_12280</name>
</gene>
<dbReference type="AlphaFoldDB" id="A0A437J5W0"/>
<sequence>MALLSGSAAALVMLSVPVPLLEMLVASTGLAEIMPAAAPPLGHTARSVLAGFAGMLGVGLALALSAQGTPDISDDEEDAGEPDKGEGKMGFALSKLTSFTRGGRRRATVTGLEAVEPMPVLRRADSHPDAPARRPIFASRDFDGTEPFTRPLAPPAPDATEAPVETAIPEAAVAEAPTPDEMLFGPDPAPSDHGEGFVMPRAPAPLDDHVLLTEAIVAQDDAVVRVSLDGLSLGELVDRFEQGIARRKALAQAAAASRRVANVLAETGRAPAISSGTGEDAMPVLADIPPVPPVAVRSDVDKDIDAALRAALNSLQQMTGR</sequence>
<evidence type="ECO:0000313" key="2">
    <source>
        <dbReference type="EMBL" id="RVT40325.1"/>
    </source>
</evidence>
<keyword evidence="3" id="KW-1185">Reference proteome</keyword>